<dbReference type="PRINTS" id="PR00149">
    <property type="entry name" value="FUMRATELYASE"/>
</dbReference>
<gene>
    <name evidence="3" type="ORF">A2588_02275</name>
</gene>
<feature type="domain" description="Fumarate lyase N-terminal" evidence="2">
    <location>
        <begin position="94"/>
        <end position="305"/>
    </location>
</feature>
<dbReference type="GO" id="GO:0044208">
    <property type="term" value="P:'de novo' AMP biosynthetic process"/>
    <property type="evidence" value="ECO:0007669"/>
    <property type="project" value="TreeGrafter"/>
</dbReference>
<accession>A0A1G2Q8F6</accession>
<dbReference type="InterPro" id="IPR024083">
    <property type="entry name" value="Fumarase/histidase_N"/>
</dbReference>
<evidence type="ECO:0000313" key="4">
    <source>
        <dbReference type="Proteomes" id="UP000176772"/>
    </source>
</evidence>
<comment type="caution">
    <text evidence="3">The sequence shown here is derived from an EMBL/GenBank/DDBJ whole genome shotgun (WGS) entry which is preliminary data.</text>
</comment>
<dbReference type="PANTHER" id="PTHR43172">
    <property type="entry name" value="ADENYLOSUCCINATE LYASE"/>
    <property type="match status" value="1"/>
</dbReference>
<dbReference type="Proteomes" id="UP000176772">
    <property type="component" value="Unassembled WGS sequence"/>
</dbReference>
<dbReference type="SUPFAM" id="SSF48557">
    <property type="entry name" value="L-aspartase-like"/>
    <property type="match status" value="1"/>
</dbReference>
<dbReference type="InterPro" id="IPR020557">
    <property type="entry name" value="Fumarate_lyase_CS"/>
</dbReference>
<evidence type="ECO:0000256" key="1">
    <source>
        <dbReference type="ARBA" id="ARBA00023239"/>
    </source>
</evidence>
<dbReference type="Pfam" id="PF00206">
    <property type="entry name" value="Lyase_1"/>
    <property type="match status" value="1"/>
</dbReference>
<dbReference type="CDD" id="cd01595">
    <property type="entry name" value="Adenylsuccinate_lyase_like"/>
    <property type="match status" value="1"/>
</dbReference>
<evidence type="ECO:0000313" key="3">
    <source>
        <dbReference type="EMBL" id="OHA56232.1"/>
    </source>
</evidence>
<dbReference type="PANTHER" id="PTHR43172:SF1">
    <property type="entry name" value="ADENYLOSUCCINATE LYASE"/>
    <property type="match status" value="1"/>
</dbReference>
<sequence>MANNFLPGNLRYQPKGLIDIWGYDVLYRPVGEVELASLRVLAEIGVIPESDIALLTPEAEQRIITIWTTLVDEVERKHTKHDIRAWVRLAQNEVPVELGRWLHVVLTSYDPLDTARTMQFVQAHKLVVSPAMVQVMEIFIELITKFAGTVQIGRTHGQHALPITVGFWLATILSRLLYNTKKMDEYAAALVGKISGAVGAYNAQAGLGILQKCGQTPFEERVLIKVGLKPAPISTQILPPESLAYYLFSCTMQSAVIAQLGRDCRHLMRTEIAEIGEPFEEGQVGSSTMAHKRNPINFENLEGMFIRTKNEFGKVLDTLVSEHQRDLVASSVYRDFPIIVVNLVQQLSTLLRKNDKGATFLSRLSVDEANLRRNFKMSANVILAEPLYIALQMAGYKGDAHKLINEKAVSLAKNANLKLIDAVKHLADNDADLWEAVRNIPEEVITLMREPENYIGLAKEKAMEVASSAGSYLSHRE</sequence>
<dbReference type="Gene3D" id="1.10.275.10">
    <property type="entry name" value="Fumarase/aspartase (N-terminal domain)"/>
    <property type="match status" value="1"/>
</dbReference>
<reference evidence="3 4" key="1">
    <citation type="journal article" date="2016" name="Nat. Commun.">
        <title>Thousands of microbial genomes shed light on interconnected biogeochemical processes in an aquifer system.</title>
        <authorList>
            <person name="Anantharaman K."/>
            <person name="Brown C.T."/>
            <person name="Hug L.A."/>
            <person name="Sharon I."/>
            <person name="Castelle C.J."/>
            <person name="Probst A.J."/>
            <person name="Thomas B.C."/>
            <person name="Singh A."/>
            <person name="Wilkins M.J."/>
            <person name="Karaoz U."/>
            <person name="Brodie E.L."/>
            <person name="Williams K.H."/>
            <person name="Hubbard S.S."/>
            <person name="Banfield J.F."/>
        </authorList>
    </citation>
    <scope>NUCLEOTIDE SEQUENCE [LARGE SCALE GENOMIC DNA]</scope>
</reference>
<dbReference type="GO" id="GO:0070626">
    <property type="term" value="F:(S)-2-(5-amino-1-(5-phospho-D-ribosyl)imidazole-4-carboxamido) succinate lyase (fumarate-forming) activity"/>
    <property type="evidence" value="ECO:0007669"/>
    <property type="project" value="TreeGrafter"/>
</dbReference>
<dbReference type="AlphaFoldDB" id="A0A1G2Q8F6"/>
<dbReference type="InterPro" id="IPR022761">
    <property type="entry name" value="Fumarate_lyase_N"/>
</dbReference>
<dbReference type="EMBL" id="MHTF01000047">
    <property type="protein sequence ID" value="OHA56232.1"/>
    <property type="molecule type" value="Genomic_DNA"/>
</dbReference>
<dbReference type="PROSITE" id="PS00163">
    <property type="entry name" value="FUMARATE_LYASES"/>
    <property type="match status" value="1"/>
</dbReference>
<dbReference type="GO" id="GO:0005829">
    <property type="term" value="C:cytosol"/>
    <property type="evidence" value="ECO:0007669"/>
    <property type="project" value="TreeGrafter"/>
</dbReference>
<dbReference type="InterPro" id="IPR000362">
    <property type="entry name" value="Fumarate_lyase_fam"/>
</dbReference>
<dbReference type="GO" id="GO:0004018">
    <property type="term" value="F:N6-(1,2-dicarboxyethyl)AMP AMP-lyase (fumarate-forming) activity"/>
    <property type="evidence" value="ECO:0007669"/>
    <property type="project" value="TreeGrafter"/>
</dbReference>
<name>A0A1G2Q8F6_9BACT</name>
<protein>
    <recommendedName>
        <fullName evidence="2">Fumarate lyase N-terminal domain-containing protein</fullName>
    </recommendedName>
</protein>
<dbReference type="Gene3D" id="1.20.200.10">
    <property type="entry name" value="Fumarase/aspartase (Central domain)"/>
    <property type="match status" value="1"/>
</dbReference>
<evidence type="ECO:0000259" key="2">
    <source>
        <dbReference type="Pfam" id="PF00206"/>
    </source>
</evidence>
<dbReference type="InterPro" id="IPR008948">
    <property type="entry name" value="L-Aspartase-like"/>
</dbReference>
<proteinExistence type="predicted"/>
<keyword evidence="1" id="KW-0456">Lyase</keyword>
<organism evidence="3 4">
    <name type="scientific">Candidatus Veblenbacteria bacterium RIFOXYD1_FULL_43_11</name>
    <dbReference type="NCBI Taxonomy" id="1802429"/>
    <lineage>
        <taxon>Bacteria</taxon>
        <taxon>Candidatus Vebleniibacteriota</taxon>
    </lineage>
</organism>